<dbReference type="InterPro" id="IPR050997">
    <property type="entry name" value="MAPEG"/>
</dbReference>
<name>A0A8X7XXE0_POPTO</name>
<evidence type="ECO:0000256" key="8">
    <source>
        <dbReference type="ARBA" id="ARBA00023128"/>
    </source>
</evidence>
<keyword evidence="12" id="KW-0449">Lipoprotein</keyword>
<accession>A0A8X7XXE0</accession>
<keyword evidence="5 22" id="KW-1133">Transmembrane helix</keyword>
<organism evidence="23 24">
    <name type="scientific">Populus tomentosa</name>
    <name type="common">Chinese white poplar</name>
    <dbReference type="NCBI Taxonomy" id="118781"/>
    <lineage>
        <taxon>Eukaryota</taxon>
        <taxon>Viridiplantae</taxon>
        <taxon>Streptophyta</taxon>
        <taxon>Embryophyta</taxon>
        <taxon>Tracheophyta</taxon>
        <taxon>Spermatophyta</taxon>
        <taxon>Magnoliopsida</taxon>
        <taxon>eudicotyledons</taxon>
        <taxon>Gunneridae</taxon>
        <taxon>Pentapetalae</taxon>
        <taxon>rosids</taxon>
        <taxon>fabids</taxon>
        <taxon>Malpighiales</taxon>
        <taxon>Salicaceae</taxon>
        <taxon>Saliceae</taxon>
        <taxon>Populus</taxon>
    </lineage>
</organism>
<keyword evidence="3 22" id="KW-0812">Transmembrane</keyword>
<dbReference type="PANTHER" id="PTHR10250:SF22">
    <property type="entry name" value="MICROSOMAL GLUTATHIONE S-TRANSFERASE"/>
    <property type="match status" value="1"/>
</dbReference>
<evidence type="ECO:0000256" key="2">
    <source>
        <dbReference type="ARBA" id="ARBA00022679"/>
    </source>
</evidence>
<keyword evidence="24" id="KW-1185">Reference proteome</keyword>
<dbReference type="GO" id="GO:0004602">
    <property type="term" value="F:glutathione peroxidase activity"/>
    <property type="evidence" value="ECO:0007669"/>
    <property type="project" value="TreeGrafter"/>
</dbReference>
<feature type="transmembrane region" description="Helical" evidence="22">
    <location>
        <begin position="120"/>
        <end position="143"/>
    </location>
</feature>
<evidence type="ECO:0000256" key="15">
    <source>
        <dbReference type="ARBA" id="ARBA00039056"/>
    </source>
</evidence>
<evidence type="ECO:0000256" key="9">
    <source>
        <dbReference type="ARBA" id="ARBA00023136"/>
    </source>
</evidence>
<evidence type="ECO:0000256" key="12">
    <source>
        <dbReference type="ARBA" id="ARBA00023288"/>
    </source>
</evidence>
<evidence type="ECO:0000256" key="14">
    <source>
        <dbReference type="ARBA" id="ARBA00037916"/>
    </source>
</evidence>
<keyword evidence="11" id="KW-0456">Lyase</keyword>
<keyword evidence="9 22" id="KW-0472">Membrane</keyword>
<reference evidence="23" key="1">
    <citation type="journal article" date="2020" name="bioRxiv">
        <title>Hybrid origin of Populus tomentosa Carr. identified through genome sequencing and phylogenomic analysis.</title>
        <authorList>
            <person name="An X."/>
            <person name="Gao K."/>
            <person name="Chen Z."/>
            <person name="Li J."/>
            <person name="Yang X."/>
            <person name="Yang X."/>
            <person name="Zhou J."/>
            <person name="Guo T."/>
            <person name="Zhao T."/>
            <person name="Huang S."/>
            <person name="Miao D."/>
            <person name="Khan W.U."/>
            <person name="Rao P."/>
            <person name="Ye M."/>
            <person name="Lei B."/>
            <person name="Liao W."/>
            <person name="Wang J."/>
            <person name="Ji L."/>
            <person name="Li Y."/>
            <person name="Guo B."/>
            <person name="Mustafa N.S."/>
            <person name="Li S."/>
            <person name="Yun Q."/>
            <person name="Keller S.R."/>
            <person name="Mao J."/>
            <person name="Zhang R."/>
            <person name="Strauss S.H."/>
        </authorList>
    </citation>
    <scope>NUCLEOTIDE SEQUENCE</scope>
    <source>
        <strain evidence="23">GM15</strain>
        <tissue evidence="23">Leaf</tissue>
    </source>
</reference>
<dbReference type="InterPro" id="IPR001129">
    <property type="entry name" value="Membr-assoc_MAPEG"/>
</dbReference>
<dbReference type="GO" id="GO:0004364">
    <property type="term" value="F:glutathione transferase activity"/>
    <property type="evidence" value="ECO:0007669"/>
    <property type="project" value="TreeGrafter"/>
</dbReference>
<comment type="pathway">
    <text evidence="13">Lipid metabolism; leukotriene C4 biosynthesis.</text>
</comment>
<dbReference type="EMBL" id="JAAWWB010000034">
    <property type="protein sequence ID" value="KAG6742183.1"/>
    <property type="molecule type" value="Genomic_DNA"/>
</dbReference>
<feature type="transmembrane region" description="Helical" evidence="22">
    <location>
        <begin position="12"/>
        <end position="30"/>
    </location>
</feature>
<feature type="region of interest" description="Disordered" evidence="21">
    <location>
        <begin position="188"/>
        <end position="211"/>
    </location>
</feature>
<evidence type="ECO:0000256" key="1">
    <source>
        <dbReference type="ARBA" id="ARBA00004374"/>
    </source>
</evidence>
<feature type="transmembrane region" description="Helical" evidence="22">
    <location>
        <begin position="75"/>
        <end position="100"/>
    </location>
</feature>
<keyword evidence="10" id="KW-0564">Palmitate</keyword>
<evidence type="ECO:0000256" key="7">
    <source>
        <dbReference type="ARBA" id="ARBA00023098"/>
    </source>
</evidence>
<keyword evidence="4" id="KW-1000">Mitochondrion outer membrane</keyword>
<evidence type="ECO:0000313" key="23">
    <source>
        <dbReference type="EMBL" id="KAG6742183.1"/>
    </source>
</evidence>
<evidence type="ECO:0000256" key="16">
    <source>
        <dbReference type="ARBA" id="ARBA00049298"/>
    </source>
</evidence>
<evidence type="ECO:0000256" key="17">
    <source>
        <dbReference type="ARBA" id="ARBA00051411"/>
    </source>
</evidence>
<keyword evidence="8" id="KW-0496">Mitochondrion</keyword>
<proteinExistence type="predicted"/>
<protein>
    <recommendedName>
        <fullName evidence="18">Glutathione S-transferase 3, mitochondrial</fullName>
        <ecNumber evidence="15">4.4.1.20</ecNumber>
    </recommendedName>
    <alternativeName>
        <fullName evidence="19">Glutathione peroxidase MGST3</fullName>
    </alternativeName>
    <alternativeName>
        <fullName evidence="20">LTC4 synthase MGST3</fullName>
    </alternativeName>
</protein>
<keyword evidence="6" id="KW-0560">Oxidoreductase</keyword>
<dbReference type="FunFam" id="1.20.120.550:FF:000004">
    <property type="entry name" value="Microsomal glutathione S-transferase 3"/>
    <property type="match status" value="1"/>
</dbReference>
<keyword evidence="2" id="KW-0808">Transferase</keyword>
<dbReference type="AlphaFoldDB" id="A0A8X7XXE0"/>
<dbReference type="GO" id="GO:0006629">
    <property type="term" value="P:lipid metabolic process"/>
    <property type="evidence" value="ECO:0007669"/>
    <property type="project" value="UniProtKB-KW"/>
</dbReference>
<evidence type="ECO:0000256" key="19">
    <source>
        <dbReference type="ARBA" id="ARBA00075145"/>
    </source>
</evidence>
<dbReference type="GO" id="GO:0005783">
    <property type="term" value="C:endoplasmic reticulum"/>
    <property type="evidence" value="ECO:0007669"/>
    <property type="project" value="TreeGrafter"/>
</dbReference>
<evidence type="ECO:0000256" key="21">
    <source>
        <dbReference type="SAM" id="MobiDB-lite"/>
    </source>
</evidence>
<keyword evidence="7" id="KW-0443">Lipid metabolism</keyword>
<dbReference type="Pfam" id="PF01124">
    <property type="entry name" value="MAPEG"/>
    <property type="match status" value="1"/>
</dbReference>
<dbReference type="PANTHER" id="PTHR10250">
    <property type="entry name" value="MICROSOMAL GLUTATHIONE S-TRANSFERASE"/>
    <property type="match status" value="1"/>
</dbReference>
<evidence type="ECO:0000256" key="3">
    <source>
        <dbReference type="ARBA" id="ARBA00022692"/>
    </source>
</evidence>
<evidence type="ECO:0000256" key="13">
    <source>
        <dbReference type="ARBA" id="ARBA00037884"/>
    </source>
</evidence>
<comment type="caution">
    <text evidence="23">The sequence shown here is derived from an EMBL/GenBank/DDBJ whole genome shotgun (WGS) entry which is preliminary data.</text>
</comment>
<evidence type="ECO:0000256" key="10">
    <source>
        <dbReference type="ARBA" id="ARBA00023139"/>
    </source>
</evidence>
<dbReference type="GO" id="GO:0004464">
    <property type="term" value="F:leukotriene-C4 synthase activity"/>
    <property type="evidence" value="ECO:0007669"/>
    <property type="project" value="UniProtKB-EC"/>
</dbReference>
<evidence type="ECO:0000256" key="4">
    <source>
        <dbReference type="ARBA" id="ARBA00022787"/>
    </source>
</evidence>
<dbReference type="EC" id="4.4.1.20" evidence="15"/>
<evidence type="ECO:0000256" key="6">
    <source>
        <dbReference type="ARBA" id="ARBA00023002"/>
    </source>
</evidence>
<evidence type="ECO:0000256" key="5">
    <source>
        <dbReference type="ARBA" id="ARBA00022989"/>
    </source>
</evidence>
<evidence type="ECO:0000256" key="18">
    <source>
        <dbReference type="ARBA" id="ARBA00069748"/>
    </source>
</evidence>
<evidence type="ECO:0000256" key="22">
    <source>
        <dbReference type="SAM" id="Phobius"/>
    </source>
</evidence>
<evidence type="ECO:0000256" key="11">
    <source>
        <dbReference type="ARBA" id="ARBA00023239"/>
    </source>
</evidence>
<dbReference type="OrthoDB" id="410651at2759"/>
<gene>
    <name evidence="23" type="ORF">POTOM_055473</name>
</gene>
<dbReference type="GO" id="GO:0005741">
    <property type="term" value="C:mitochondrial outer membrane"/>
    <property type="evidence" value="ECO:0007669"/>
    <property type="project" value="UniProtKB-SubCell"/>
</dbReference>
<comment type="subcellular location">
    <subcellularLocation>
        <location evidence="1">Mitochondrion outer membrane</location>
        <topology evidence="1">Multi-pass membrane protein</topology>
    </subcellularLocation>
</comment>
<dbReference type="Proteomes" id="UP000886885">
    <property type="component" value="Chromosome 17D"/>
</dbReference>
<evidence type="ECO:0000313" key="24">
    <source>
        <dbReference type="Proteomes" id="UP000886885"/>
    </source>
</evidence>
<comment type="catalytic activity">
    <reaction evidence="16">
        <text>leukotriene C4 = leukotriene A4 + glutathione</text>
        <dbReference type="Rhea" id="RHEA:17617"/>
        <dbReference type="ChEBI" id="CHEBI:57463"/>
        <dbReference type="ChEBI" id="CHEBI:57925"/>
        <dbReference type="ChEBI" id="CHEBI:57973"/>
        <dbReference type="EC" id="4.4.1.20"/>
    </reaction>
    <physiologicalReaction direction="right-to-left" evidence="16">
        <dbReference type="Rhea" id="RHEA:17619"/>
    </physiologicalReaction>
</comment>
<comment type="catalytic activity">
    <reaction evidence="17">
        <text>15-deoxy-Delta(12,14)-prostaglandin J2 + glutathione = 15-deoxy-Delta(12,14)-prostaglandin J2-S-(R)-glutathione</text>
        <dbReference type="Rhea" id="RHEA:75963"/>
        <dbReference type="ChEBI" id="CHEBI:57925"/>
        <dbReference type="ChEBI" id="CHEBI:85236"/>
        <dbReference type="ChEBI" id="CHEBI:194498"/>
    </reaction>
    <physiologicalReaction direction="left-to-right" evidence="17">
        <dbReference type="Rhea" id="RHEA:75964"/>
    </physiologicalReaction>
</comment>
<comment type="pathway">
    <text evidence="14">Lipid metabolism; arachidonate metabolism.</text>
</comment>
<sequence length="211" mass="23195">MAGVEMFPRGFGNVAFVLVAYCFLNFWMGFQVGKARKKYNVPYPTLYAIESENKDANLFNCVQRGHQNSLELMPVFFLLMVLGGIRHPCACVALGSIYTVTRFFYFTGYATGNPKNRLTIGKYGLLPLIGLMGCTISFGISLLRGKSLPSVLVLRTMSVWCLDVLAATEQGFNGTLCHMRLDQGPVTEKPVAAPPATSQATEGTKKSKERS</sequence>
<dbReference type="GO" id="GO:0005635">
    <property type="term" value="C:nuclear envelope"/>
    <property type="evidence" value="ECO:0007669"/>
    <property type="project" value="TreeGrafter"/>
</dbReference>
<evidence type="ECO:0000256" key="20">
    <source>
        <dbReference type="ARBA" id="ARBA00076908"/>
    </source>
</evidence>